<evidence type="ECO:0000313" key="2">
    <source>
        <dbReference type="Proteomes" id="UP000261580"/>
    </source>
</evidence>
<reference evidence="1" key="1">
    <citation type="submission" date="2025-08" db="UniProtKB">
        <authorList>
            <consortium name="Ensembl"/>
        </authorList>
    </citation>
    <scope>IDENTIFICATION</scope>
</reference>
<accession>A0A3Q4MMT6</accession>
<proteinExistence type="predicted"/>
<dbReference type="GeneTree" id="ENSGT00940000178096"/>
<dbReference type="OMA" id="TEHAWDM"/>
<reference evidence="1" key="2">
    <citation type="submission" date="2025-09" db="UniProtKB">
        <authorList>
            <consortium name="Ensembl"/>
        </authorList>
    </citation>
    <scope>IDENTIFICATION</scope>
</reference>
<dbReference type="Bgee" id="ENSNBRG00000011447">
    <property type="expression patterns" value="Expressed in muscle tissue"/>
</dbReference>
<dbReference type="Ensembl" id="ENSNBRT00000015194.1">
    <property type="protein sequence ID" value="ENSNBRP00000014789.1"/>
    <property type="gene ID" value="ENSNBRG00000011447.1"/>
</dbReference>
<name>A0A3Q4MMT6_NEOBR</name>
<sequence>ICFSLTMPTPDQIQTLPWLAFSLKMSPTEHAWDMLGRCIHQRQPQLITVAQLQAALIQE</sequence>
<protein>
    <submittedName>
        <fullName evidence="1">Uncharacterized protein</fullName>
    </submittedName>
</protein>
<organism evidence="1 2">
    <name type="scientific">Neolamprologus brichardi</name>
    <name type="common">Fairy cichlid</name>
    <name type="synonym">Lamprologus brichardi</name>
    <dbReference type="NCBI Taxonomy" id="32507"/>
    <lineage>
        <taxon>Eukaryota</taxon>
        <taxon>Metazoa</taxon>
        <taxon>Chordata</taxon>
        <taxon>Craniata</taxon>
        <taxon>Vertebrata</taxon>
        <taxon>Euteleostomi</taxon>
        <taxon>Actinopterygii</taxon>
        <taxon>Neopterygii</taxon>
        <taxon>Teleostei</taxon>
        <taxon>Neoteleostei</taxon>
        <taxon>Acanthomorphata</taxon>
        <taxon>Ovalentaria</taxon>
        <taxon>Cichlomorphae</taxon>
        <taxon>Cichliformes</taxon>
        <taxon>Cichlidae</taxon>
        <taxon>African cichlids</taxon>
        <taxon>Pseudocrenilabrinae</taxon>
        <taxon>Lamprologini</taxon>
        <taxon>Neolamprologus</taxon>
    </lineage>
</organism>
<dbReference type="Proteomes" id="UP000261580">
    <property type="component" value="Unassembled WGS sequence"/>
</dbReference>
<keyword evidence="2" id="KW-1185">Reference proteome</keyword>
<evidence type="ECO:0000313" key="1">
    <source>
        <dbReference type="Ensembl" id="ENSNBRP00000014789.1"/>
    </source>
</evidence>
<dbReference type="AlphaFoldDB" id="A0A3Q4MMT6"/>